<organism evidence="1 2">
    <name type="scientific">Caenispirillum salinarum AK4</name>
    <dbReference type="NCBI Taxonomy" id="1238182"/>
    <lineage>
        <taxon>Bacteria</taxon>
        <taxon>Pseudomonadati</taxon>
        <taxon>Pseudomonadota</taxon>
        <taxon>Alphaproteobacteria</taxon>
        <taxon>Rhodospirillales</taxon>
        <taxon>Novispirillaceae</taxon>
        <taxon>Caenispirillum</taxon>
    </lineage>
</organism>
<evidence type="ECO:0000313" key="1">
    <source>
        <dbReference type="EMBL" id="EKV28145.1"/>
    </source>
</evidence>
<sequence>MPQIRIEHSANLAGAFEPGQLALSIHRLCVEHAKATMDACKSRVINVGDVIVADGAAEGFTMHAEIGLLKGRTAEAKGALAEAVLARLAGAVEGKPGVNLSVEVRDMDTDTYRKQVSS</sequence>
<dbReference type="InterPro" id="IPR014347">
    <property type="entry name" value="Tautomerase/MIF_sf"/>
</dbReference>
<dbReference type="EMBL" id="ANHY01000017">
    <property type="protein sequence ID" value="EKV28145.1"/>
    <property type="molecule type" value="Genomic_DNA"/>
</dbReference>
<gene>
    <name evidence="1" type="ORF">C882_1146</name>
</gene>
<keyword evidence="2" id="KW-1185">Reference proteome</keyword>
<evidence type="ECO:0000313" key="2">
    <source>
        <dbReference type="Proteomes" id="UP000009881"/>
    </source>
</evidence>
<proteinExistence type="predicted"/>
<comment type="caution">
    <text evidence="1">The sequence shown here is derived from an EMBL/GenBank/DDBJ whole genome shotgun (WGS) entry which is preliminary data.</text>
</comment>
<dbReference type="RefSeq" id="WP_009541802.1">
    <property type="nucleotide sequence ID" value="NZ_ANHY01000017.1"/>
</dbReference>
<dbReference type="eggNOG" id="COG3232">
    <property type="taxonomic scope" value="Bacteria"/>
</dbReference>
<dbReference type="Pfam" id="PF02962">
    <property type="entry name" value="CHMI"/>
    <property type="match status" value="1"/>
</dbReference>
<protein>
    <submittedName>
        <fullName evidence="1">Isomerase</fullName>
    </submittedName>
</protein>
<dbReference type="PANTHER" id="PTHR37950">
    <property type="entry name" value="4-HYDROXYPHENYLACETATE CATABOLISM PROTEIN"/>
    <property type="match status" value="1"/>
</dbReference>
<dbReference type="Gene3D" id="3.30.429.10">
    <property type="entry name" value="Macrophage Migration Inhibitory Factor"/>
    <property type="match status" value="1"/>
</dbReference>
<dbReference type="PANTHER" id="PTHR37950:SF1">
    <property type="entry name" value="4-HYDROXYPHENYLACETATE CATABOLISM PROTEIN"/>
    <property type="match status" value="1"/>
</dbReference>
<keyword evidence="1" id="KW-0413">Isomerase</keyword>
<dbReference type="OrthoDB" id="7203947at2"/>
<dbReference type="Proteomes" id="UP000009881">
    <property type="component" value="Unassembled WGS sequence"/>
</dbReference>
<dbReference type="InterPro" id="IPR004220">
    <property type="entry name" value="5-COMe_2-OHmuconate_Isoase"/>
</dbReference>
<dbReference type="AlphaFoldDB" id="K9GQE0"/>
<dbReference type="GO" id="GO:0008704">
    <property type="term" value="F:5-carboxymethyl-2-hydroxymuconate delta-isomerase activity"/>
    <property type="evidence" value="ECO:0007669"/>
    <property type="project" value="InterPro"/>
</dbReference>
<accession>K9GQE0</accession>
<reference evidence="1 2" key="1">
    <citation type="journal article" date="2013" name="Genome Announc.">
        <title>Draft Genome Sequence of an Alphaproteobacterium, Caenispirillum salinarum AK4(T), Isolated from a Solar Saltern.</title>
        <authorList>
            <person name="Khatri I."/>
            <person name="Singh A."/>
            <person name="Korpole S."/>
            <person name="Pinnaka A.K."/>
            <person name="Subramanian S."/>
        </authorList>
    </citation>
    <scope>NUCLEOTIDE SEQUENCE [LARGE SCALE GENOMIC DNA]</scope>
    <source>
        <strain evidence="1 2">AK4</strain>
    </source>
</reference>
<dbReference type="SUPFAM" id="SSF55331">
    <property type="entry name" value="Tautomerase/MIF"/>
    <property type="match status" value="1"/>
</dbReference>
<dbReference type="STRING" id="1238182.C882_1146"/>
<name>K9GQE0_9PROT</name>